<sequence length="98" mass="10973">MLNRTSIFAGLSAIALLTAFPADARRGEQDDARQDMAAGKVKSLREIEASVVPRMRGMQYLGPEYDPSAQVYRLKFINKDRVIFVDVDGKTGNVLRQR</sequence>
<evidence type="ECO:0000313" key="3">
    <source>
        <dbReference type="Proteomes" id="UP000581447"/>
    </source>
</evidence>
<organism evidence="2 3">
    <name type="scientific">Sphingorhabdus rigui</name>
    <dbReference type="NCBI Taxonomy" id="1282858"/>
    <lineage>
        <taxon>Bacteria</taxon>
        <taxon>Pseudomonadati</taxon>
        <taxon>Pseudomonadota</taxon>
        <taxon>Alphaproteobacteria</taxon>
        <taxon>Sphingomonadales</taxon>
        <taxon>Sphingomonadaceae</taxon>
        <taxon>Sphingorhabdus</taxon>
    </lineage>
</organism>
<evidence type="ECO:0000313" key="2">
    <source>
        <dbReference type="EMBL" id="MBB3943215.1"/>
    </source>
</evidence>
<dbReference type="EMBL" id="JACIEA010000001">
    <property type="protein sequence ID" value="MBB3943215.1"/>
    <property type="molecule type" value="Genomic_DNA"/>
</dbReference>
<name>A0A840B4U3_9SPHN</name>
<feature type="chain" id="PRO_5032966812" evidence="1">
    <location>
        <begin position="25"/>
        <end position="98"/>
    </location>
</feature>
<proteinExistence type="predicted"/>
<comment type="caution">
    <text evidence="2">The sequence shown here is derived from an EMBL/GenBank/DDBJ whole genome shotgun (WGS) entry which is preliminary data.</text>
</comment>
<accession>A0A840B4U3</accession>
<dbReference type="Proteomes" id="UP000581447">
    <property type="component" value="Unassembled WGS sequence"/>
</dbReference>
<evidence type="ECO:0000256" key="1">
    <source>
        <dbReference type="SAM" id="SignalP"/>
    </source>
</evidence>
<dbReference type="AlphaFoldDB" id="A0A840B4U3"/>
<dbReference type="RefSeq" id="WP_183941420.1">
    <property type="nucleotide sequence ID" value="NZ_BAABBG010000002.1"/>
</dbReference>
<keyword evidence="3" id="KW-1185">Reference proteome</keyword>
<keyword evidence="1" id="KW-0732">Signal</keyword>
<gene>
    <name evidence="2" type="ORF">GGR91_001437</name>
</gene>
<feature type="signal peptide" evidence="1">
    <location>
        <begin position="1"/>
        <end position="24"/>
    </location>
</feature>
<protein>
    <submittedName>
        <fullName evidence="2">Putative membrane protein YkoI</fullName>
    </submittedName>
</protein>
<reference evidence="2 3" key="1">
    <citation type="submission" date="2020-08" db="EMBL/GenBank/DDBJ databases">
        <title>Genomic Encyclopedia of Type Strains, Phase IV (KMG-IV): sequencing the most valuable type-strain genomes for metagenomic binning, comparative biology and taxonomic classification.</title>
        <authorList>
            <person name="Goeker M."/>
        </authorList>
    </citation>
    <scope>NUCLEOTIDE SEQUENCE [LARGE SCALE GENOMIC DNA]</scope>
    <source>
        <strain evidence="2 3">DSM 29050</strain>
    </source>
</reference>